<reference evidence="2 3" key="1">
    <citation type="submission" date="2014-04" db="EMBL/GenBank/DDBJ databases">
        <title>Evolutionary Origins and Diversification of the Mycorrhizal Mutualists.</title>
        <authorList>
            <consortium name="DOE Joint Genome Institute"/>
            <consortium name="Mycorrhizal Genomics Consortium"/>
            <person name="Kohler A."/>
            <person name="Kuo A."/>
            <person name="Nagy L.G."/>
            <person name="Floudas D."/>
            <person name="Copeland A."/>
            <person name="Barry K.W."/>
            <person name="Cichocki N."/>
            <person name="Veneault-Fourrey C."/>
            <person name="LaButti K."/>
            <person name="Lindquist E.A."/>
            <person name="Lipzen A."/>
            <person name="Lundell T."/>
            <person name="Morin E."/>
            <person name="Murat C."/>
            <person name="Riley R."/>
            <person name="Ohm R."/>
            <person name="Sun H."/>
            <person name="Tunlid A."/>
            <person name="Henrissat B."/>
            <person name="Grigoriev I.V."/>
            <person name="Hibbett D.S."/>
            <person name="Martin F."/>
        </authorList>
    </citation>
    <scope>NUCLEOTIDE SEQUENCE [LARGE SCALE GENOMIC DNA]</scope>
    <source>
        <strain evidence="2 3">FD-317 M1</strain>
    </source>
</reference>
<proteinExistence type="predicted"/>
<feature type="compositionally biased region" description="Basic and acidic residues" evidence="1">
    <location>
        <begin position="763"/>
        <end position="782"/>
    </location>
</feature>
<evidence type="ECO:0000256" key="1">
    <source>
        <dbReference type="SAM" id="MobiDB-lite"/>
    </source>
</evidence>
<feature type="region of interest" description="Disordered" evidence="1">
    <location>
        <begin position="174"/>
        <end position="423"/>
    </location>
</feature>
<dbReference type="Proteomes" id="UP000053593">
    <property type="component" value="Unassembled WGS sequence"/>
</dbReference>
<feature type="compositionally biased region" description="Low complexity" evidence="1">
    <location>
        <begin position="479"/>
        <end position="489"/>
    </location>
</feature>
<feature type="compositionally biased region" description="Low complexity" evidence="1">
    <location>
        <begin position="341"/>
        <end position="360"/>
    </location>
</feature>
<protein>
    <recommendedName>
        <fullName evidence="4">DUF3835 domain-containing protein</fullName>
    </recommendedName>
</protein>
<feature type="compositionally biased region" description="Basic and acidic residues" evidence="1">
    <location>
        <begin position="177"/>
        <end position="213"/>
    </location>
</feature>
<evidence type="ECO:0008006" key="4">
    <source>
        <dbReference type="Google" id="ProtNLM"/>
    </source>
</evidence>
<feature type="compositionally biased region" description="Acidic residues" evidence="1">
    <location>
        <begin position="521"/>
        <end position="533"/>
    </location>
</feature>
<sequence>MAPSSQNSNSNSQEQPNNVQALHSLLQSFGPDAAQNVSPEALQRISDRLSEMMGEEVVRDAFAFRDQPGMRAGTTGSTSTSTSTRNLNEPVVNEEGLPIIDITEREGEVESGEPGSGSGSGSLVQGVDGTQNLSNGTTTLIDEPPLVPLSTLSPSERDLRRRERERILDMLEAEEALEQHREREREARARKEALDKRKEDGKTERERLLALRETHRRMGKALLRSEVRGRGDDGEKEKDPSFDTTREELAGPSSQLTEDKKQKKKSVSFAEPEDDEDDAQQVDGERLTSSTDVAINWGDVARGRLRSTPKSASPMLPRDNERLMKWQVVERVPGGGDLVNPNPSTKPTTPTAPTLTPTPTQKIQFVDAAADSDDESEAGSPPPSDDEDDHVGQDSDTEHSDPDADPDARVDGAEDEGVDWDYAQHQREIALEYYRKRDRIGKENLAALSSHTHEPDEDSSVSQVSPPSRSKAVLRWDSDPSSSRSLDSSTIIPAANVQRTLQSSIRYGKLDEGGRLVGGEEASDSGSDPDDEEVARGIIELLQKGQVYNIGPGEGSETKMVTVPPAASASPGASTTTTTITTSTNPTQTSTQPPPHSSAFTTPREPLPQKPKTSRFKLAKTQSERTNTTSITPGAVAADSLSVPRSDSSTPVSAVGRSSPKVTSALESSVVERTVPTPTPKSSLPVPSPLPSPLPSSSSSKQQLPPGISSFSGPTPQPTIVESPSFPQNALRSQRRPERPPMIMSSKVVESSSLSSRSQAGKGNEEREREREGQDQSEEVKPQKRVSRFKAERS</sequence>
<feature type="region of interest" description="Disordered" evidence="1">
    <location>
        <begin position="60"/>
        <end position="160"/>
    </location>
</feature>
<feature type="region of interest" description="Disordered" evidence="1">
    <location>
        <begin position="445"/>
        <end position="794"/>
    </location>
</feature>
<accession>A0A0D0BZI9</accession>
<dbReference type="EMBL" id="KN834807">
    <property type="protein sequence ID" value="KIK55354.1"/>
    <property type="molecule type" value="Genomic_DNA"/>
</dbReference>
<feature type="region of interest" description="Disordered" evidence="1">
    <location>
        <begin position="1"/>
        <end position="42"/>
    </location>
</feature>
<evidence type="ECO:0000313" key="2">
    <source>
        <dbReference type="EMBL" id="KIK55354.1"/>
    </source>
</evidence>
<feature type="compositionally biased region" description="Low complexity" evidence="1">
    <location>
        <begin position="460"/>
        <end position="470"/>
    </location>
</feature>
<feature type="compositionally biased region" description="Polar residues" evidence="1">
    <location>
        <begin position="709"/>
        <end position="732"/>
    </location>
</feature>
<name>A0A0D0BZI9_9AGAR</name>
<dbReference type="OrthoDB" id="21413at2759"/>
<dbReference type="AlphaFoldDB" id="A0A0D0BZI9"/>
<feature type="compositionally biased region" description="Acidic residues" evidence="1">
    <location>
        <begin position="271"/>
        <end position="280"/>
    </location>
</feature>
<feature type="compositionally biased region" description="Low complexity" evidence="1">
    <location>
        <begin position="695"/>
        <end position="706"/>
    </location>
</feature>
<evidence type="ECO:0000313" key="3">
    <source>
        <dbReference type="Proteomes" id="UP000053593"/>
    </source>
</evidence>
<feature type="compositionally biased region" description="Polar residues" evidence="1">
    <location>
        <begin position="130"/>
        <end position="140"/>
    </location>
</feature>
<feature type="compositionally biased region" description="Low complexity" evidence="1">
    <location>
        <begin position="1"/>
        <end position="18"/>
    </location>
</feature>
<feature type="compositionally biased region" description="Low complexity" evidence="1">
    <location>
        <begin position="745"/>
        <end position="758"/>
    </location>
</feature>
<feature type="compositionally biased region" description="Basic and acidic residues" evidence="1">
    <location>
        <begin position="223"/>
        <end position="249"/>
    </location>
</feature>
<organism evidence="2 3">
    <name type="scientific">Collybiopsis luxurians FD-317 M1</name>
    <dbReference type="NCBI Taxonomy" id="944289"/>
    <lineage>
        <taxon>Eukaryota</taxon>
        <taxon>Fungi</taxon>
        <taxon>Dikarya</taxon>
        <taxon>Basidiomycota</taxon>
        <taxon>Agaricomycotina</taxon>
        <taxon>Agaricomycetes</taxon>
        <taxon>Agaricomycetidae</taxon>
        <taxon>Agaricales</taxon>
        <taxon>Marasmiineae</taxon>
        <taxon>Omphalotaceae</taxon>
        <taxon>Collybiopsis</taxon>
        <taxon>Collybiopsis luxurians</taxon>
    </lineage>
</organism>
<keyword evidence="3" id="KW-1185">Reference proteome</keyword>
<feature type="compositionally biased region" description="Polar residues" evidence="1">
    <location>
        <begin position="643"/>
        <end position="652"/>
    </location>
</feature>
<feature type="compositionally biased region" description="Polar residues" evidence="1">
    <location>
        <begin position="620"/>
        <end position="632"/>
    </location>
</feature>
<feature type="compositionally biased region" description="Low complexity" evidence="1">
    <location>
        <begin position="562"/>
        <end position="591"/>
    </location>
</feature>
<gene>
    <name evidence="2" type="ORF">GYMLUDRAFT_47912</name>
</gene>
<feature type="compositionally biased region" description="Basic and acidic residues" evidence="1">
    <location>
        <begin position="390"/>
        <end position="412"/>
    </location>
</feature>
<feature type="compositionally biased region" description="Low complexity" evidence="1">
    <location>
        <begin position="73"/>
        <end position="84"/>
    </location>
</feature>
<dbReference type="HOGENOM" id="CLU_027151_0_0_1"/>